<dbReference type="CDD" id="cd00051">
    <property type="entry name" value="EFh"/>
    <property type="match status" value="1"/>
</dbReference>
<feature type="region of interest" description="Disordered" evidence="2">
    <location>
        <begin position="340"/>
        <end position="365"/>
    </location>
</feature>
<proteinExistence type="predicted"/>
<dbReference type="EMBL" id="CAMXCT030006622">
    <property type="protein sequence ID" value="CAL4804471.1"/>
    <property type="molecule type" value="Genomic_DNA"/>
</dbReference>
<evidence type="ECO:0000256" key="3">
    <source>
        <dbReference type="SAM" id="Phobius"/>
    </source>
</evidence>
<feature type="compositionally biased region" description="Acidic residues" evidence="2">
    <location>
        <begin position="509"/>
        <end position="523"/>
    </location>
</feature>
<evidence type="ECO:0000256" key="1">
    <source>
        <dbReference type="ARBA" id="ARBA00022837"/>
    </source>
</evidence>
<feature type="region of interest" description="Disordered" evidence="2">
    <location>
        <begin position="381"/>
        <end position="408"/>
    </location>
</feature>
<dbReference type="EMBL" id="CAMXCT020006622">
    <property type="protein sequence ID" value="CAL1170534.1"/>
    <property type="molecule type" value="Genomic_DNA"/>
</dbReference>
<gene>
    <name evidence="5" type="ORF">C1SCF055_LOCUS41828</name>
</gene>
<keyword evidence="3" id="KW-0812">Transmembrane</keyword>
<dbReference type="Gene3D" id="1.10.238.10">
    <property type="entry name" value="EF-hand"/>
    <property type="match status" value="1"/>
</dbReference>
<feature type="domain" description="EF-hand" evidence="4">
    <location>
        <begin position="158"/>
        <end position="193"/>
    </location>
</feature>
<evidence type="ECO:0000313" key="7">
    <source>
        <dbReference type="Proteomes" id="UP001152797"/>
    </source>
</evidence>
<feature type="region of interest" description="Disordered" evidence="2">
    <location>
        <begin position="505"/>
        <end position="537"/>
    </location>
</feature>
<organism evidence="5">
    <name type="scientific">Cladocopium goreaui</name>
    <dbReference type="NCBI Taxonomy" id="2562237"/>
    <lineage>
        <taxon>Eukaryota</taxon>
        <taxon>Sar</taxon>
        <taxon>Alveolata</taxon>
        <taxon>Dinophyceae</taxon>
        <taxon>Suessiales</taxon>
        <taxon>Symbiodiniaceae</taxon>
        <taxon>Cladocopium</taxon>
    </lineage>
</organism>
<keyword evidence="7" id="KW-1185">Reference proteome</keyword>
<comment type="caution">
    <text evidence="5">The sequence shown here is derived from an EMBL/GenBank/DDBJ whole genome shotgun (WGS) entry which is preliminary data.</text>
</comment>
<dbReference type="EMBL" id="CAMXCT010006622">
    <property type="protein sequence ID" value="CAI4017159.1"/>
    <property type="molecule type" value="Genomic_DNA"/>
</dbReference>
<dbReference type="Pfam" id="PF13499">
    <property type="entry name" value="EF-hand_7"/>
    <property type="match status" value="1"/>
</dbReference>
<evidence type="ECO:0000256" key="2">
    <source>
        <dbReference type="SAM" id="MobiDB-lite"/>
    </source>
</evidence>
<accession>A0A9P1GLZ7</accession>
<feature type="transmembrane region" description="Helical" evidence="3">
    <location>
        <begin position="66"/>
        <end position="90"/>
    </location>
</feature>
<keyword evidence="3" id="KW-0472">Membrane</keyword>
<dbReference type="Proteomes" id="UP001152797">
    <property type="component" value="Unassembled WGS sequence"/>
</dbReference>
<evidence type="ECO:0000259" key="4">
    <source>
        <dbReference type="PROSITE" id="PS50222"/>
    </source>
</evidence>
<protein>
    <recommendedName>
        <fullName evidence="4">EF-hand domain-containing protein</fullName>
    </recommendedName>
</protein>
<dbReference type="InterPro" id="IPR002048">
    <property type="entry name" value="EF_hand_dom"/>
</dbReference>
<dbReference type="SUPFAM" id="SSF47473">
    <property type="entry name" value="EF-hand"/>
    <property type="match status" value="1"/>
</dbReference>
<dbReference type="SMART" id="SM00054">
    <property type="entry name" value="EFh"/>
    <property type="match status" value="2"/>
</dbReference>
<dbReference type="GO" id="GO:0005509">
    <property type="term" value="F:calcium ion binding"/>
    <property type="evidence" value="ECO:0007669"/>
    <property type="project" value="InterPro"/>
</dbReference>
<sequence length="537" mass="59215">MAPWLRRRQIRGTEHLSQAKDEGILEDFLKLRAGSLLATMHTLFGSITGGFTWIEARDAFDEISIIYGFLFEVYIAFCNFAVLNVMTGVFCQSAIESAEKDHELNLESVQSEKEKYFRAVRRLFTQLDENSDGGITKKEFERAWSDPVLQTVFDALEISSTDAWDLFRQLDRDGSGEVDVDEFLEGCMMIKGPARSIDVVCIKKATAIATLLAFHNDGRDDKHQTPMRRVVERRRRRFDKTAVSRKSSLGSQNLLFSAIAATDLRCVFCWGDKAVEVDSQIAVPSNLRAAAEVARPVRGNRCQETIRRSVAGHPDWLPVLLDEQGQQEPFLLDDLPGKQAAQKGRNNKKQILAPGALRPGSQVPGLSDLLEGARVGVAGKKNANAKTLQGAAKSKNTNKNKQPKGPDVVPHPMVAAFPQMQMQWLQAMATGCGVPMPMMAPGGLPMQGFMQPAMYDGVDSNVLMGMNMMPFPGGVDMSQYMNIAAFGQSYPYGNGDAFEQFGDIRGNENAEDEEGDVEEEDDPAMTPSYIVSGQPLG</sequence>
<evidence type="ECO:0000313" key="5">
    <source>
        <dbReference type="EMBL" id="CAI4017159.1"/>
    </source>
</evidence>
<reference evidence="5" key="1">
    <citation type="submission" date="2022-10" db="EMBL/GenBank/DDBJ databases">
        <authorList>
            <person name="Chen Y."/>
            <person name="Dougan E. K."/>
            <person name="Chan C."/>
            <person name="Rhodes N."/>
            <person name="Thang M."/>
        </authorList>
    </citation>
    <scope>NUCLEOTIDE SEQUENCE</scope>
</reference>
<name>A0A9P1GLZ7_9DINO</name>
<dbReference type="Gene3D" id="1.10.287.70">
    <property type="match status" value="1"/>
</dbReference>
<keyword evidence="1" id="KW-0106">Calcium</keyword>
<dbReference type="InterPro" id="IPR011992">
    <property type="entry name" value="EF-hand-dom_pair"/>
</dbReference>
<dbReference type="PROSITE" id="PS00018">
    <property type="entry name" value="EF_HAND_1"/>
    <property type="match status" value="1"/>
</dbReference>
<keyword evidence="3" id="KW-1133">Transmembrane helix</keyword>
<dbReference type="PROSITE" id="PS50222">
    <property type="entry name" value="EF_HAND_2"/>
    <property type="match status" value="1"/>
</dbReference>
<evidence type="ECO:0000313" key="6">
    <source>
        <dbReference type="EMBL" id="CAL4804471.1"/>
    </source>
</evidence>
<dbReference type="AlphaFoldDB" id="A0A9P1GLZ7"/>
<reference evidence="6 7" key="2">
    <citation type="submission" date="2024-05" db="EMBL/GenBank/DDBJ databases">
        <authorList>
            <person name="Chen Y."/>
            <person name="Shah S."/>
            <person name="Dougan E. K."/>
            <person name="Thang M."/>
            <person name="Chan C."/>
        </authorList>
    </citation>
    <scope>NUCLEOTIDE SEQUENCE [LARGE SCALE GENOMIC DNA]</scope>
</reference>
<dbReference type="InterPro" id="IPR018247">
    <property type="entry name" value="EF_Hand_1_Ca_BS"/>
</dbReference>